<comment type="catalytic activity">
    <reaction evidence="8">
        <text>L-threonyl-[protein] + ATP = O-phospho-L-threonyl-[protein] + ADP + H(+)</text>
        <dbReference type="Rhea" id="RHEA:46608"/>
        <dbReference type="Rhea" id="RHEA-COMP:11060"/>
        <dbReference type="Rhea" id="RHEA-COMP:11605"/>
        <dbReference type="ChEBI" id="CHEBI:15378"/>
        <dbReference type="ChEBI" id="CHEBI:30013"/>
        <dbReference type="ChEBI" id="CHEBI:30616"/>
        <dbReference type="ChEBI" id="CHEBI:61977"/>
        <dbReference type="ChEBI" id="CHEBI:456216"/>
        <dbReference type="EC" id="2.7.11.22"/>
    </reaction>
</comment>
<keyword evidence="5 10" id="KW-0547">Nucleotide-binding</keyword>
<protein>
    <recommendedName>
        <fullName evidence="2">cyclin-dependent kinase</fullName>
        <ecNumber evidence="2">2.7.11.22</ecNumber>
    </recommendedName>
</protein>
<evidence type="ECO:0000256" key="5">
    <source>
        <dbReference type="ARBA" id="ARBA00022741"/>
    </source>
</evidence>
<dbReference type="PROSITE" id="PS50011">
    <property type="entry name" value="PROTEIN_KINASE_DOM"/>
    <property type="match status" value="1"/>
</dbReference>
<sequence>MTEENADAQSSLNLFTQLVQCKNLFGHAHATLPSNRPDNIEGIYEVMGILGEGSFGRVYRCKHIRTGEIVAIKQIDFRYDQNAVPSSLIREVSLLRELNHDNIVRLLNVLSTETYVSLVFELLDQDLGRYISRNNGVRDPWIRKPATRYYRAPEILLDSSQYSTGVDLWSVGCIFGEMVTGEPIFGTKNSFDELDAIFSPTDLSYIFADLEPQGLHLLKMLLCLDPKRRVSVEGALKHAYFNDLPDHPRSRRYRLILLLKSLPVHNHLRTKGFILKANFQDHNDPATSSNGRVPADSLENVISCTPNSLPVLYLACSK</sequence>
<dbReference type="GO" id="GO:0005634">
    <property type="term" value="C:nucleus"/>
    <property type="evidence" value="ECO:0007669"/>
    <property type="project" value="TreeGrafter"/>
</dbReference>
<dbReference type="Proteomes" id="UP001497480">
    <property type="component" value="Unassembled WGS sequence"/>
</dbReference>
<dbReference type="GO" id="GO:0051445">
    <property type="term" value="P:regulation of meiotic cell cycle"/>
    <property type="evidence" value="ECO:0007669"/>
    <property type="project" value="TreeGrafter"/>
</dbReference>
<evidence type="ECO:0000256" key="6">
    <source>
        <dbReference type="ARBA" id="ARBA00022777"/>
    </source>
</evidence>
<evidence type="ECO:0000256" key="10">
    <source>
        <dbReference type="PROSITE-ProRule" id="PRU10141"/>
    </source>
</evidence>
<dbReference type="SUPFAM" id="SSF56112">
    <property type="entry name" value="Protein kinase-like (PK-like)"/>
    <property type="match status" value="1"/>
</dbReference>
<dbReference type="FunFam" id="3.30.200.20:FF:000124">
    <property type="entry name" value="Cyclin-dependent kinase 4"/>
    <property type="match status" value="1"/>
</dbReference>
<feature type="domain" description="Protein kinase" evidence="11">
    <location>
        <begin position="1"/>
        <end position="241"/>
    </location>
</feature>
<dbReference type="EC" id="2.7.11.22" evidence="2"/>
<dbReference type="InterPro" id="IPR050108">
    <property type="entry name" value="CDK"/>
</dbReference>
<dbReference type="GO" id="GO:0007165">
    <property type="term" value="P:signal transduction"/>
    <property type="evidence" value="ECO:0007669"/>
    <property type="project" value="TreeGrafter"/>
</dbReference>
<dbReference type="GO" id="GO:0000307">
    <property type="term" value="C:cyclin-dependent protein kinase holoenzyme complex"/>
    <property type="evidence" value="ECO:0007669"/>
    <property type="project" value="TreeGrafter"/>
</dbReference>
<dbReference type="GO" id="GO:0010389">
    <property type="term" value="P:regulation of G2/M transition of mitotic cell cycle"/>
    <property type="evidence" value="ECO:0007669"/>
    <property type="project" value="TreeGrafter"/>
</dbReference>
<dbReference type="InterPro" id="IPR011009">
    <property type="entry name" value="Kinase-like_dom_sf"/>
</dbReference>
<dbReference type="GO" id="GO:0005524">
    <property type="term" value="F:ATP binding"/>
    <property type="evidence" value="ECO:0007669"/>
    <property type="project" value="UniProtKB-UniRule"/>
</dbReference>
<keyword evidence="3" id="KW-0723">Serine/threonine-protein kinase</keyword>
<dbReference type="GO" id="GO:0004693">
    <property type="term" value="F:cyclin-dependent protein serine/threonine kinase activity"/>
    <property type="evidence" value="ECO:0007669"/>
    <property type="project" value="UniProtKB-EC"/>
</dbReference>
<dbReference type="Gene3D" id="3.30.200.20">
    <property type="entry name" value="Phosphorylase Kinase, domain 1"/>
    <property type="match status" value="1"/>
</dbReference>
<evidence type="ECO:0000256" key="9">
    <source>
        <dbReference type="ARBA" id="ARBA00048367"/>
    </source>
</evidence>
<dbReference type="InterPro" id="IPR000719">
    <property type="entry name" value="Prot_kinase_dom"/>
</dbReference>
<comment type="caution">
    <text evidence="12">The sequence shown here is derived from an EMBL/GenBank/DDBJ whole genome shotgun (WGS) entry which is preliminary data.</text>
</comment>
<dbReference type="Pfam" id="PF00069">
    <property type="entry name" value="Pkinase"/>
    <property type="match status" value="2"/>
</dbReference>
<evidence type="ECO:0000256" key="7">
    <source>
        <dbReference type="ARBA" id="ARBA00022840"/>
    </source>
</evidence>
<gene>
    <name evidence="12" type="ORF">LLUT_LOCUS4765</name>
</gene>
<dbReference type="GO" id="GO:0010468">
    <property type="term" value="P:regulation of gene expression"/>
    <property type="evidence" value="ECO:0007669"/>
    <property type="project" value="TreeGrafter"/>
</dbReference>
<feature type="binding site" evidence="10">
    <location>
        <position position="73"/>
    </location>
    <ligand>
        <name>ATP</name>
        <dbReference type="ChEBI" id="CHEBI:30616"/>
    </ligand>
</feature>
<evidence type="ECO:0000313" key="12">
    <source>
        <dbReference type="EMBL" id="CAL0303705.1"/>
    </source>
</evidence>
<keyword evidence="7 10" id="KW-0067">ATP-binding</keyword>
<dbReference type="GO" id="GO:0005737">
    <property type="term" value="C:cytoplasm"/>
    <property type="evidence" value="ECO:0007669"/>
    <property type="project" value="TreeGrafter"/>
</dbReference>
<evidence type="ECO:0000313" key="13">
    <source>
        <dbReference type="Proteomes" id="UP001497480"/>
    </source>
</evidence>
<dbReference type="AlphaFoldDB" id="A0AAV1W323"/>
<evidence type="ECO:0000256" key="4">
    <source>
        <dbReference type="ARBA" id="ARBA00022679"/>
    </source>
</evidence>
<keyword evidence="6" id="KW-0418">Kinase</keyword>
<dbReference type="PANTHER" id="PTHR24056:SF366">
    <property type="entry name" value="CYCLIN-DEPENDENT KINASE"/>
    <property type="match status" value="1"/>
</dbReference>
<dbReference type="PANTHER" id="PTHR24056">
    <property type="entry name" value="CELL DIVISION PROTEIN KINASE"/>
    <property type="match status" value="1"/>
</dbReference>
<comment type="similarity">
    <text evidence="1">Belongs to the protein kinase superfamily. CMGC Ser/Thr protein kinase family. CDC2/CDKX subfamily.</text>
</comment>
<accession>A0AAV1W323</accession>
<evidence type="ECO:0000256" key="1">
    <source>
        <dbReference type="ARBA" id="ARBA00006485"/>
    </source>
</evidence>
<keyword evidence="13" id="KW-1185">Reference proteome</keyword>
<evidence type="ECO:0000259" key="11">
    <source>
        <dbReference type="PROSITE" id="PS50011"/>
    </source>
</evidence>
<dbReference type="GO" id="GO:0030332">
    <property type="term" value="F:cyclin binding"/>
    <property type="evidence" value="ECO:0007669"/>
    <property type="project" value="TreeGrafter"/>
</dbReference>
<organism evidence="12 13">
    <name type="scientific">Lupinus luteus</name>
    <name type="common">European yellow lupine</name>
    <dbReference type="NCBI Taxonomy" id="3873"/>
    <lineage>
        <taxon>Eukaryota</taxon>
        <taxon>Viridiplantae</taxon>
        <taxon>Streptophyta</taxon>
        <taxon>Embryophyta</taxon>
        <taxon>Tracheophyta</taxon>
        <taxon>Spermatophyta</taxon>
        <taxon>Magnoliopsida</taxon>
        <taxon>eudicotyledons</taxon>
        <taxon>Gunneridae</taxon>
        <taxon>Pentapetalae</taxon>
        <taxon>rosids</taxon>
        <taxon>fabids</taxon>
        <taxon>Fabales</taxon>
        <taxon>Fabaceae</taxon>
        <taxon>Papilionoideae</taxon>
        <taxon>50 kb inversion clade</taxon>
        <taxon>genistoids sensu lato</taxon>
        <taxon>core genistoids</taxon>
        <taxon>Genisteae</taxon>
        <taxon>Lupinus</taxon>
    </lineage>
</organism>
<evidence type="ECO:0000256" key="8">
    <source>
        <dbReference type="ARBA" id="ARBA00047811"/>
    </source>
</evidence>
<evidence type="ECO:0000256" key="3">
    <source>
        <dbReference type="ARBA" id="ARBA00022527"/>
    </source>
</evidence>
<dbReference type="PROSITE" id="PS00107">
    <property type="entry name" value="PROTEIN_KINASE_ATP"/>
    <property type="match status" value="1"/>
</dbReference>
<dbReference type="Gene3D" id="1.10.510.10">
    <property type="entry name" value="Transferase(Phosphotransferase) domain 1"/>
    <property type="match status" value="2"/>
</dbReference>
<reference evidence="12 13" key="1">
    <citation type="submission" date="2024-03" db="EMBL/GenBank/DDBJ databases">
        <authorList>
            <person name="Martinez-Hernandez J."/>
        </authorList>
    </citation>
    <scope>NUCLEOTIDE SEQUENCE [LARGE SCALE GENOMIC DNA]</scope>
</reference>
<proteinExistence type="inferred from homology"/>
<keyword evidence="4" id="KW-0808">Transferase</keyword>
<evidence type="ECO:0000256" key="2">
    <source>
        <dbReference type="ARBA" id="ARBA00012425"/>
    </source>
</evidence>
<dbReference type="EMBL" id="CAXHTB010000003">
    <property type="protein sequence ID" value="CAL0303705.1"/>
    <property type="molecule type" value="Genomic_DNA"/>
</dbReference>
<name>A0AAV1W323_LUPLU</name>
<dbReference type="GO" id="GO:0000082">
    <property type="term" value="P:G1/S transition of mitotic cell cycle"/>
    <property type="evidence" value="ECO:0007669"/>
    <property type="project" value="TreeGrafter"/>
</dbReference>
<comment type="catalytic activity">
    <reaction evidence="9">
        <text>L-seryl-[protein] + ATP = O-phospho-L-seryl-[protein] + ADP + H(+)</text>
        <dbReference type="Rhea" id="RHEA:17989"/>
        <dbReference type="Rhea" id="RHEA-COMP:9863"/>
        <dbReference type="Rhea" id="RHEA-COMP:11604"/>
        <dbReference type="ChEBI" id="CHEBI:15378"/>
        <dbReference type="ChEBI" id="CHEBI:29999"/>
        <dbReference type="ChEBI" id="CHEBI:30616"/>
        <dbReference type="ChEBI" id="CHEBI:83421"/>
        <dbReference type="ChEBI" id="CHEBI:456216"/>
        <dbReference type="EC" id="2.7.11.22"/>
    </reaction>
</comment>
<dbReference type="InterPro" id="IPR017441">
    <property type="entry name" value="Protein_kinase_ATP_BS"/>
</dbReference>